<reference evidence="1 2" key="1">
    <citation type="submission" date="2016-11" db="EMBL/GenBank/DDBJ databases">
        <authorList>
            <person name="Jaros S."/>
            <person name="Januszkiewicz K."/>
            <person name="Wedrychowicz H."/>
        </authorList>
    </citation>
    <scope>NUCLEOTIDE SEQUENCE [LARGE SCALE GENOMIC DNA]</scope>
    <source>
        <strain evidence="1 2">DSM 9297</strain>
    </source>
</reference>
<organism evidence="1 2">
    <name type="scientific">Halobaculum gomorrense</name>
    <dbReference type="NCBI Taxonomy" id="43928"/>
    <lineage>
        <taxon>Archaea</taxon>
        <taxon>Methanobacteriati</taxon>
        <taxon>Methanobacteriota</taxon>
        <taxon>Stenosarchaea group</taxon>
        <taxon>Halobacteria</taxon>
        <taxon>Halobacteriales</taxon>
        <taxon>Haloferacaceae</taxon>
        <taxon>Halobaculum</taxon>
    </lineage>
</organism>
<name>A0A1M5QBD5_9EURY</name>
<sequence length="52" mass="5637">MHMTTRHTGCEPGEVMASVDESSAEFVIADLARDDAWLSVGEGDAPVLENWC</sequence>
<dbReference type="InterPro" id="IPR055978">
    <property type="entry name" value="DUF7556"/>
</dbReference>
<evidence type="ECO:0000313" key="2">
    <source>
        <dbReference type="Proteomes" id="UP000184357"/>
    </source>
</evidence>
<dbReference type="AlphaFoldDB" id="A0A1M5QBD5"/>
<dbReference type="Pfam" id="PF24433">
    <property type="entry name" value="DUF7556"/>
    <property type="match status" value="1"/>
</dbReference>
<proteinExistence type="predicted"/>
<dbReference type="Proteomes" id="UP000184357">
    <property type="component" value="Unassembled WGS sequence"/>
</dbReference>
<dbReference type="EMBL" id="FQWV01000004">
    <property type="protein sequence ID" value="SHH10813.1"/>
    <property type="molecule type" value="Genomic_DNA"/>
</dbReference>
<protein>
    <submittedName>
        <fullName evidence="1">Uncharacterized protein</fullName>
    </submittedName>
</protein>
<dbReference type="STRING" id="43928.SAMN05443636_1805"/>
<gene>
    <name evidence="1" type="ORF">SAMN05443636_1805</name>
</gene>
<accession>A0A1M5QBD5</accession>
<evidence type="ECO:0000313" key="1">
    <source>
        <dbReference type="EMBL" id="SHH10813.1"/>
    </source>
</evidence>
<keyword evidence="2" id="KW-1185">Reference proteome</keyword>